<dbReference type="EMBL" id="CAJSLV010000024">
    <property type="protein sequence ID" value="CAG6391467.1"/>
    <property type="molecule type" value="Genomic_DNA"/>
</dbReference>
<evidence type="ECO:0000313" key="2">
    <source>
        <dbReference type="Proteomes" id="UP001152519"/>
    </source>
</evidence>
<keyword evidence="2" id="KW-1185">Reference proteome</keyword>
<organism evidence="1 2">
    <name type="scientific">Actinacidiphila cocklensis</name>
    <dbReference type="NCBI Taxonomy" id="887465"/>
    <lineage>
        <taxon>Bacteria</taxon>
        <taxon>Bacillati</taxon>
        <taxon>Actinomycetota</taxon>
        <taxon>Actinomycetes</taxon>
        <taxon>Kitasatosporales</taxon>
        <taxon>Streptomycetaceae</taxon>
        <taxon>Actinacidiphila</taxon>
    </lineage>
</organism>
<evidence type="ECO:0000313" key="1">
    <source>
        <dbReference type="EMBL" id="CAG6391467.1"/>
    </source>
</evidence>
<dbReference type="Proteomes" id="UP001152519">
    <property type="component" value="Unassembled WGS sequence"/>
</dbReference>
<accession>A0A9W4GNP4</accession>
<sequence>MDDLHGGPAAVPVAPDVRRRALTLVERAAAFPFSGVMQTTKASTYRVTLSMFFTLTGAAQAEPIPRKAKG</sequence>
<protein>
    <submittedName>
        <fullName evidence="1">Uncharacterized protein</fullName>
    </submittedName>
</protein>
<comment type="caution">
    <text evidence="1">The sequence shown here is derived from an EMBL/GenBank/DDBJ whole genome shotgun (WGS) entry which is preliminary data.</text>
</comment>
<dbReference type="AlphaFoldDB" id="A0A9W4GNP4"/>
<gene>
    <name evidence="1" type="ORF">SCOCK_120103</name>
</gene>
<proteinExistence type="predicted"/>
<reference evidence="1" key="1">
    <citation type="submission" date="2021-05" db="EMBL/GenBank/DDBJ databases">
        <authorList>
            <person name="Arsene-Ploetze F."/>
        </authorList>
    </citation>
    <scope>NUCLEOTIDE SEQUENCE</scope>
    <source>
        <strain evidence="1">DSM 42138</strain>
    </source>
</reference>
<name>A0A9W4GNP4_9ACTN</name>